<sequence length="107" mass="10633">MVGHVLVSPEAVLAAAAELDLVADRLAGVAALSGPVTHVVPSGVDEVSMLAASHLNNGAVTHDGATAQAVLELHHAAATLRLQLAQYLAEDAVRAGTIAATAATLAI</sequence>
<reference evidence="2 3" key="1">
    <citation type="journal article" date="2019" name="ACS Chem. Biol.">
        <title>Identification and Mobilization of a Cryptic Antibiotic Biosynthesis Gene Locus from a Human-Pathogenic Nocardia Isolate.</title>
        <authorList>
            <person name="Herisse M."/>
            <person name="Ishida K."/>
            <person name="Porter J.L."/>
            <person name="Howden B."/>
            <person name="Hertweck C."/>
            <person name="Stinear T.P."/>
            <person name="Pidot S.J."/>
        </authorList>
    </citation>
    <scope>NUCLEOTIDE SEQUENCE [LARGE SCALE GENOMIC DNA]</scope>
    <source>
        <strain evidence="2 3">AUSMDU00012717</strain>
    </source>
</reference>
<keyword evidence="3" id="KW-1185">Reference proteome</keyword>
<dbReference type="KEGG" id="nah:F5544_00575"/>
<gene>
    <name evidence="2" type="ORF">F5544_00575</name>
</gene>
<dbReference type="EMBL" id="CP046172">
    <property type="protein sequence ID" value="QIS08048.1"/>
    <property type="molecule type" value="Genomic_DNA"/>
</dbReference>
<evidence type="ECO:0000313" key="3">
    <source>
        <dbReference type="Proteomes" id="UP000503540"/>
    </source>
</evidence>
<dbReference type="RefSeq" id="WP_167471365.1">
    <property type="nucleotide sequence ID" value="NZ_CP046172.1"/>
</dbReference>
<dbReference type="Gene3D" id="1.10.287.850">
    <property type="entry name" value="HP0062-like domain"/>
    <property type="match status" value="1"/>
</dbReference>
<dbReference type="InterPro" id="IPR038332">
    <property type="entry name" value="PPE_sf"/>
</dbReference>
<dbReference type="Proteomes" id="UP000503540">
    <property type="component" value="Chromosome"/>
</dbReference>
<feature type="domain" description="PE" evidence="1">
    <location>
        <begin position="5"/>
        <end position="92"/>
    </location>
</feature>
<name>A0A6G9Y496_9NOCA</name>
<accession>A0A6G9Y496</accession>
<evidence type="ECO:0000313" key="2">
    <source>
        <dbReference type="EMBL" id="QIS08048.1"/>
    </source>
</evidence>
<dbReference type="SUPFAM" id="SSF140459">
    <property type="entry name" value="PE/PPE dimer-like"/>
    <property type="match status" value="1"/>
</dbReference>
<organism evidence="2 3">
    <name type="scientific">Nocardia arthritidis</name>
    <dbReference type="NCBI Taxonomy" id="228602"/>
    <lineage>
        <taxon>Bacteria</taxon>
        <taxon>Bacillati</taxon>
        <taxon>Actinomycetota</taxon>
        <taxon>Actinomycetes</taxon>
        <taxon>Mycobacteriales</taxon>
        <taxon>Nocardiaceae</taxon>
        <taxon>Nocardia</taxon>
    </lineage>
</organism>
<protein>
    <submittedName>
        <fullName evidence="2">PE domain-containing protein</fullName>
    </submittedName>
</protein>
<dbReference type="InterPro" id="IPR000084">
    <property type="entry name" value="PE-PGRS_N"/>
</dbReference>
<proteinExistence type="predicted"/>
<evidence type="ECO:0000259" key="1">
    <source>
        <dbReference type="Pfam" id="PF00934"/>
    </source>
</evidence>
<dbReference type="AlphaFoldDB" id="A0A6G9Y496"/>
<dbReference type="Pfam" id="PF00934">
    <property type="entry name" value="PE"/>
    <property type="match status" value="1"/>
</dbReference>